<dbReference type="RefSeq" id="WP_219850239.1">
    <property type="nucleotide sequence ID" value="NZ_CP059491.1"/>
</dbReference>
<proteinExistence type="predicted"/>
<dbReference type="AlphaFoldDB" id="A0A7D7LVJ4"/>
<feature type="transmembrane region" description="Helical" evidence="1">
    <location>
        <begin position="89"/>
        <end position="112"/>
    </location>
</feature>
<feature type="transmembrane region" description="Helical" evidence="1">
    <location>
        <begin position="36"/>
        <end position="58"/>
    </location>
</feature>
<protein>
    <submittedName>
        <fullName evidence="2">Uncharacterized protein</fullName>
    </submittedName>
</protein>
<reference evidence="3" key="1">
    <citation type="submission" date="2020-07" db="EMBL/GenBank/DDBJ databases">
        <title>novel species isolated from the respiratory tract of Marmot.</title>
        <authorList>
            <person name="Zhang G."/>
        </authorList>
    </citation>
    <scope>NUCLEOTIDE SEQUENCE [LARGE SCALE GENOMIC DNA]</scope>
    <source>
        <strain evidence="3">686</strain>
    </source>
</reference>
<dbReference type="EMBL" id="CP059491">
    <property type="protein sequence ID" value="QMT01595.1"/>
    <property type="molecule type" value="Genomic_DNA"/>
</dbReference>
<keyword evidence="1" id="KW-0812">Transmembrane</keyword>
<accession>A0A7D7LVJ4</accession>
<keyword evidence="1" id="KW-1133">Transmembrane helix</keyword>
<name>A0A7D7LVJ4_9ACTN</name>
<gene>
    <name evidence="2" type="ORF">H1R19_22775</name>
</gene>
<sequence>MWQAFGPAGTVSLSCSKTGELDDPGMRAGTTCDDPMWSAVGIWPLVMLGTLLCAAPALAALIMRWWASCLATAVLAGLTVLGLSNWTGFWGLLMFGGVPMTAAAIGISAFHLRVKHCNAVAQPSDRPRTAG</sequence>
<feature type="transmembrane region" description="Helical" evidence="1">
    <location>
        <begin position="65"/>
        <end position="83"/>
    </location>
</feature>
<dbReference type="Proteomes" id="UP000515663">
    <property type="component" value="Chromosome"/>
</dbReference>
<keyword evidence="3" id="KW-1185">Reference proteome</keyword>
<evidence type="ECO:0000313" key="2">
    <source>
        <dbReference type="EMBL" id="QMT01595.1"/>
    </source>
</evidence>
<dbReference type="KEGG" id="gji:H1R19_22775"/>
<evidence type="ECO:0000256" key="1">
    <source>
        <dbReference type="SAM" id="Phobius"/>
    </source>
</evidence>
<evidence type="ECO:0000313" key="3">
    <source>
        <dbReference type="Proteomes" id="UP000515663"/>
    </source>
</evidence>
<keyword evidence="1" id="KW-0472">Membrane</keyword>
<organism evidence="2 3">
    <name type="scientific">Gordonia jinghuaiqii</name>
    <dbReference type="NCBI Taxonomy" id="2758710"/>
    <lineage>
        <taxon>Bacteria</taxon>
        <taxon>Bacillati</taxon>
        <taxon>Actinomycetota</taxon>
        <taxon>Actinomycetes</taxon>
        <taxon>Mycobacteriales</taxon>
        <taxon>Gordoniaceae</taxon>
        <taxon>Gordonia</taxon>
    </lineage>
</organism>